<feature type="active site" description="Charge relay system" evidence="5">
    <location>
        <position position="186"/>
    </location>
</feature>
<feature type="active site" description="Charge relay system" evidence="5">
    <location>
        <position position="400"/>
    </location>
</feature>
<dbReference type="Gene3D" id="3.40.50.200">
    <property type="entry name" value="Peptidase S8/S53 domain"/>
    <property type="match status" value="1"/>
</dbReference>
<dbReference type="SUPFAM" id="SSF49452">
    <property type="entry name" value="Starch-binding domain-like"/>
    <property type="match status" value="2"/>
</dbReference>
<keyword evidence="4 5" id="KW-0720">Serine protease</keyword>
<evidence type="ECO:0000313" key="9">
    <source>
        <dbReference type="EMBL" id="MFC4336337.1"/>
    </source>
</evidence>
<evidence type="ECO:0000313" key="10">
    <source>
        <dbReference type="Proteomes" id="UP001595823"/>
    </source>
</evidence>
<dbReference type="Pfam" id="PF00082">
    <property type="entry name" value="Peptidase_S8"/>
    <property type="match status" value="1"/>
</dbReference>
<feature type="domain" description="Peptidase S8/S53" evidence="8">
    <location>
        <begin position="177"/>
        <end position="456"/>
    </location>
</feature>
<keyword evidence="3 5" id="KW-0378">Hydrolase</keyword>
<dbReference type="InterPro" id="IPR036852">
    <property type="entry name" value="Peptidase_S8/S53_dom_sf"/>
</dbReference>
<dbReference type="InterPro" id="IPR023828">
    <property type="entry name" value="Peptidase_S8_Ser-AS"/>
</dbReference>
<evidence type="ECO:0000256" key="6">
    <source>
        <dbReference type="SAM" id="MobiDB-lite"/>
    </source>
</evidence>
<dbReference type="InterPro" id="IPR013784">
    <property type="entry name" value="Carb-bd-like_fold"/>
</dbReference>
<dbReference type="SUPFAM" id="SSF69322">
    <property type="entry name" value="Tricorn protease domain 2"/>
    <property type="match status" value="1"/>
</dbReference>
<organism evidence="9 10">
    <name type="scientific">Salininema proteolyticum</name>
    <dbReference type="NCBI Taxonomy" id="1607685"/>
    <lineage>
        <taxon>Bacteria</taxon>
        <taxon>Bacillati</taxon>
        <taxon>Actinomycetota</taxon>
        <taxon>Actinomycetes</taxon>
        <taxon>Glycomycetales</taxon>
        <taxon>Glycomycetaceae</taxon>
        <taxon>Salininema</taxon>
    </lineage>
</organism>
<feature type="region of interest" description="Disordered" evidence="6">
    <location>
        <begin position="855"/>
        <end position="883"/>
    </location>
</feature>
<gene>
    <name evidence="9" type="ORF">ACFPET_14110</name>
</gene>
<dbReference type="Gene3D" id="2.60.40.1120">
    <property type="entry name" value="Carboxypeptidase-like, regulatory domain"/>
    <property type="match status" value="2"/>
</dbReference>
<dbReference type="RefSeq" id="WP_380622161.1">
    <property type="nucleotide sequence ID" value="NZ_JBHSDK010000018.1"/>
</dbReference>
<dbReference type="Gene3D" id="2.130.10.10">
    <property type="entry name" value="YVTN repeat-like/Quinoprotein amine dehydrogenase"/>
    <property type="match status" value="1"/>
</dbReference>
<evidence type="ECO:0000256" key="2">
    <source>
        <dbReference type="ARBA" id="ARBA00022670"/>
    </source>
</evidence>
<proteinExistence type="inferred from homology"/>
<sequence>MTDDMRRRPPAKPAAALAATALALSLLAAGAADRTDASPHTKIDPELRAQFASEGTATFMVDLDGDLDLPRSSDGEGAYEALKANADAAQRPLADLLESEGTDYESYWVTNSLKVTADEDTAEDLAGFGRVERLRPEGAMTLDEPVSTSAADAPEGNAWGVEHIGADRAWDEFGATGEGVVVANIDSGVDYTHPSLIGNYRGANGDGTFDHEYNWFDPAGGCAGSPCDTSGHGTHVMGTIAGSDGIGVAPGATWMAAKGCESDTCSESSLVASAQWLIAPTDAAGENPRPDLAPDVVNNSWGGGRGVEWFPEILGAWEAAGIFVPFAAGNAANGQCSTVDSPGDNAGTYTVGAIDENGVIGGFSGRGPSMTEGKPDIAAPGIDVVSAVPGGGYAANTGTSMAAPHAAGAAALLWSAAPDLYRDRDATAAILGETAVNVDDTSCGGDAERNHVYGEGVLDVYEAVSAAPHGETGSLSATVTDGATGEPIADANLAVTGENDRTVATDDQGSADLRLSAGTYEIEAYAYGYERATTTVEVAADEEAAVELVLAAAEEASLSGTVTDAYGRPRAGAEVRLKNTPLEPATADAGGRFAFDEVAAGTYDLEASPGDPARCMGKAARTVDTADGETAVELPWRTDALGWSCRDTGYDWQRTGDDVALMGDEDAATVDLPFPVSFYGGEFDRIHLNTNGILNFSGPRVGDFENQGLGTATGPNGFIAPFWDDMAVGKHTEVSTGTSGAAGERTFTVTFGGLETADGEASVSFQVVFAEEGGFTVQYRDLDGRNAHGDNAVVGIEAPSGTVATAYSEHSADLFDGLAVHYDGPAEAAATTDFAAPRFDAETAERTLQTLEEAHGAETGETPAEEEPAEEPSEPSATARMDSDNGLARRLDLPEAGGQYQLNQYGTVARLDENGERVWRNGTEGIYEAWGVTPARPWDTGDPAYLIPQGLASVGPTAGDAEANAVVHDFTGDGVEDLVYIAYIGETPSFNVSVPGWDGLYAGTMVTLLDGATGELLWSDFAPKAETLEVVGDTLVVADNPVRSRYAAGAYRSKLYGYAFDGTGFDRAWTVEGQGEYGVWADLKALPDGRVAAADADALQEGTARLLVLDAATGETVWETEPENGIRELDVDEGRGGVIATEQTPFGPGLSYSVASYALADGERTEITRRHNAYASDLRVADVRKGKDAEYLVAEVLFDFNGAVAAAQERVVDGDGDQPVPSMTVKRSLGERGDGPLIVGTAVEGSRVVLNWASDDGRGRPGFREAGYSGGIGVFDAKKGRELWRKTGPAASPAYSTTEDGTVTTVAADHTAYTYRLKDGGLVDKRANLGDLSHLAATEVDGDGTADVIAGGRAHGLFAFDGTDIDDTPTVLWNTTLPGMVHDLKLGDVTGDGREEAVAATGEHIVVMDTATGEVVSQTALDGLVWNVELYDLDGDGAEDVLTGASRLTALTGSGERLWSYGGDEVVFSTVSADRDGVFATYGADENGTAAPAMVALDHGGREVWTDTPDDAKVGRAMLWNSVLADPAIPYADGHAVAVAWQSPVNTSTGRGNTVIEIRDARTGEIVLDHENGGEVTHIGFTATSEGLLQQRFYGLTVYDGTGAPADSSFTVQPWAAVETEEPDGRTVVAGSGRITVTDTETGESLSYSSELSIGSVAAVPGAGVVFGAFDQSTYDLVQNMQGSGYWSSDNGRRGLEVWTW</sequence>
<evidence type="ECO:0000256" key="7">
    <source>
        <dbReference type="SAM" id="SignalP"/>
    </source>
</evidence>
<keyword evidence="10" id="KW-1185">Reference proteome</keyword>
<dbReference type="InterPro" id="IPR011044">
    <property type="entry name" value="Quino_amine_DH_bsu"/>
</dbReference>
<name>A0ABV8U0I7_9ACTN</name>
<dbReference type="Pfam" id="PF13620">
    <property type="entry name" value="CarboxypepD_reg"/>
    <property type="match status" value="2"/>
</dbReference>
<comment type="caution">
    <text evidence="9">The sequence shown here is derived from an EMBL/GenBank/DDBJ whole genome shotgun (WGS) entry which is preliminary data.</text>
</comment>
<dbReference type="InterPro" id="IPR015943">
    <property type="entry name" value="WD40/YVTN_repeat-like_dom_sf"/>
</dbReference>
<feature type="active site" description="Charge relay system" evidence="5">
    <location>
        <position position="232"/>
    </location>
</feature>
<dbReference type="Proteomes" id="UP001595823">
    <property type="component" value="Unassembled WGS sequence"/>
</dbReference>
<protein>
    <submittedName>
        <fullName evidence="9">S8 family serine peptidase</fullName>
    </submittedName>
</protein>
<reference evidence="10" key="1">
    <citation type="journal article" date="2019" name="Int. J. Syst. Evol. Microbiol.">
        <title>The Global Catalogue of Microorganisms (GCM) 10K type strain sequencing project: providing services to taxonomists for standard genome sequencing and annotation.</title>
        <authorList>
            <consortium name="The Broad Institute Genomics Platform"/>
            <consortium name="The Broad Institute Genome Sequencing Center for Infectious Disease"/>
            <person name="Wu L."/>
            <person name="Ma J."/>
        </authorList>
    </citation>
    <scope>NUCLEOTIDE SEQUENCE [LARGE SCALE GENOMIC DNA]</scope>
    <source>
        <strain evidence="10">IBRC-M 10908</strain>
    </source>
</reference>
<dbReference type="InterPro" id="IPR051048">
    <property type="entry name" value="Peptidase_S8/S53_subtilisin"/>
</dbReference>
<keyword evidence="7" id="KW-0732">Signal</keyword>
<dbReference type="InterPro" id="IPR000209">
    <property type="entry name" value="Peptidase_S8/S53_dom"/>
</dbReference>
<evidence type="ECO:0000259" key="8">
    <source>
        <dbReference type="Pfam" id="PF00082"/>
    </source>
</evidence>
<dbReference type="PROSITE" id="PS00138">
    <property type="entry name" value="SUBTILASE_SER"/>
    <property type="match status" value="1"/>
</dbReference>
<dbReference type="SUPFAM" id="SSF52743">
    <property type="entry name" value="Subtilisin-like"/>
    <property type="match status" value="1"/>
</dbReference>
<comment type="similarity">
    <text evidence="1 5">Belongs to the peptidase S8 family.</text>
</comment>
<evidence type="ECO:0000256" key="4">
    <source>
        <dbReference type="ARBA" id="ARBA00022825"/>
    </source>
</evidence>
<dbReference type="InterPro" id="IPR015500">
    <property type="entry name" value="Peptidase_S8_subtilisin-rel"/>
</dbReference>
<feature type="chain" id="PRO_5046634686" evidence="7">
    <location>
        <begin position="32"/>
        <end position="1701"/>
    </location>
</feature>
<keyword evidence="2 5" id="KW-0645">Protease</keyword>
<dbReference type="EMBL" id="JBHSDK010000018">
    <property type="protein sequence ID" value="MFC4336337.1"/>
    <property type="molecule type" value="Genomic_DNA"/>
</dbReference>
<feature type="signal peptide" evidence="7">
    <location>
        <begin position="1"/>
        <end position="31"/>
    </location>
</feature>
<dbReference type="SUPFAM" id="SSF50969">
    <property type="entry name" value="YVTN repeat-like/Quinoprotein amine dehydrogenase"/>
    <property type="match status" value="1"/>
</dbReference>
<accession>A0ABV8U0I7</accession>
<evidence type="ECO:0000256" key="5">
    <source>
        <dbReference type="PROSITE-ProRule" id="PRU01240"/>
    </source>
</evidence>
<dbReference type="PROSITE" id="PS51892">
    <property type="entry name" value="SUBTILASE"/>
    <property type="match status" value="1"/>
</dbReference>
<evidence type="ECO:0000256" key="3">
    <source>
        <dbReference type="ARBA" id="ARBA00022801"/>
    </source>
</evidence>
<dbReference type="PANTHER" id="PTHR43399">
    <property type="entry name" value="SUBTILISIN-RELATED"/>
    <property type="match status" value="1"/>
</dbReference>
<dbReference type="PRINTS" id="PR00723">
    <property type="entry name" value="SUBTILISIN"/>
</dbReference>
<evidence type="ECO:0000256" key="1">
    <source>
        <dbReference type="ARBA" id="ARBA00011073"/>
    </source>
</evidence>
<dbReference type="PANTHER" id="PTHR43399:SF4">
    <property type="entry name" value="CELL WALL-ASSOCIATED PROTEASE"/>
    <property type="match status" value="1"/>
</dbReference>
<feature type="compositionally biased region" description="Acidic residues" evidence="6">
    <location>
        <begin position="863"/>
        <end position="873"/>
    </location>
</feature>